<sequence>MMRALGKAFVAKQNVARFGAIASKALGFVFGYAFFDDTFQPVFTYGKRWLIVVGCLGLGFLVGKVIEKYIRKFYLAPISSDDGDGASIMDQPPQRRFGLARSRVKRGAVLALIITVYASTFIFGSAALVFLLLPFAFLVAADTYISLNAADRHVRASVVSELVSGTFCGLFTGYAFPISSL</sequence>
<keyword evidence="1" id="KW-0812">Transmembrane</keyword>
<reference evidence="2 3" key="1">
    <citation type="submission" date="2020-08" db="EMBL/GenBank/DDBJ databases">
        <title>Genomic Encyclopedia of Type Strains, Phase IV (KMG-IV): sequencing the most valuable type-strain genomes for metagenomic binning, comparative biology and taxonomic classification.</title>
        <authorList>
            <person name="Goeker M."/>
        </authorList>
    </citation>
    <scope>NUCLEOTIDE SEQUENCE [LARGE SCALE GENOMIC DNA]</scope>
    <source>
        <strain evidence="2 3">DSM 26438</strain>
    </source>
</reference>
<dbReference type="RefSeq" id="WP_183896028.1">
    <property type="nucleotide sequence ID" value="NZ_JACIDV010000005.1"/>
</dbReference>
<organism evidence="2 3">
    <name type="scientific">Rhizobium skierniewicense</name>
    <dbReference type="NCBI Taxonomy" id="984260"/>
    <lineage>
        <taxon>Bacteria</taxon>
        <taxon>Pseudomonadati</taxon>
        <taxon>Pseudomonadota</taxon>
        <taxon>Alphaproteobacteria</taxon>
        <taxon>Hyphomicrobiales</taxon>
        <taxon>Rhizobiaceae</taxon>
        <taxon>Rhizobium/Agrobacterium group</taxon>
        <taxon>Rhizobium</taxon>
    </lineage>
</organism>
<evidence type="ECO:0000313" key="3">
    <source>
        <dbReference type="Proteomes" id="UP000565286"/>
    </source>
</evidence>
<dbReference type="Proteomes" id="UP000565286">
    <property type="component" value="Unassembled WGS sequence"/>
</dbReference>
<dbReference type="EMBL" id="JACIDV010000005">
    <property type="protein sequence ID" value="MBB3946174.1"/>
    <property type="molecule type" value="Genomic_DNA"/>
</dbReference>
<evidence type="ECO:0000256" key="1">
    <source>
        <dbReference type="SAM" id="Phobius"/>
    </source>
</evidence>
<feature type="transmembrane region" description="Helical" evidence="1">
    <location>
        <begin position="109"/>
        <end position="138"/>
    </location>
</feature>
<feature type="transmembrane region" description="Helical" evidence="1">
    <location>
        <begin position="15"/>
        <end position="35"/>
    </location>
</feature>
<accession>A0A7W6G276</accession>
<protein>
    <submittedName>
        <fullName evidence="2">Uncharacterized protein</fullName>
    </submittedName>
</protein>
<feature type="transmembrane region" description="Helical" evidence="1">
    <location>
        <begin position="47"/>
        <end position="66"/>
    </location>
</feature>
<evidence type="ECO:0000313" key="2">
    <source>
        <dbReference type="EMBL" id="MBB3946174.1"/>
    </source>
</evidence>
<comment type="caution">
    <text evidence="2">The sequence shown here is derived from an EMBL/GenBank/DDBJ whole genome shotgun (WGS) entry which is preliminary data.</text>
</comment>
<name>A0A7W6G276_9HYPH</name>
<dbReference type="AlphaFoldDB" id="A0A7W6G276"/>
<proteinExistence type="predicted"/>
<keyword evidence="3" id="KW-1185">Reference proteome</keyword>
<gene>
    <name evidence="2" type="ORF">GGQ73_002120</name>
</gene>
<feature type="transmembrane region" description="Helical" evidence="1">
    <location>
        <begin position="158"/>
        <end position="176"/>
    </location>
</feature>
<keyword evidence="1" id="KW-0472">Membrane</keyword>
<keyword evidence="1" id="KW-1133">Transmembrane helix</keyword>